<organism evidence="1">
    <name type="scientific">Rhizophora mucronata</name>
    <name type="common">Asiatic mangrove</name>
    <dbReference type="NCBI Taxonomy" id="61149"/>
    <lineage>
        <taxon>Eukaryota</taxon>
        <taxon>Viridiplantae</taxon>
        <taxon>Streptophyta</taxon>
        <taxon>Embryophyta</taxon>
        <taxon>Tracheophyta</taxon>
        <taxon>Spermatophyta</taxon>
        <taxon>Magnoliopsida</taxon>
        <taxon>eudicotyledons</taxon>
        <taxon>Gunneridae</taxon>
        <taxon>Pentapetalae</taxon>
        <taxon>rosids</taxon>
        <taxon>fabids</taxon>
        <taxon>Malpighiales</taxon>
        <taxon>Rhizophoraceae</taxon>
        <taxon>Rhizophora</taxon>
    </lineage>
</organism>
<dbReference type="AlphaFoldDB" id="A0A2P2NNP5"/>
<protein>
    <submittedName>
        <fullName evidence="1">Uncharacterized protein</fullName>
    </submittedName>
</protein>
<proteinExistence type="predicted"/>
<dbReference type="EMBL" id="GGEC01063658">
    <property type="protein sequence ID" value="MBX44142.1"/>
    <property type="molecule type" value="Transcribed_RNA"/>
</dbReference>
<reference evidence="1" key="1">
    <citation type="submission" date="2018-02" db="EMBL/GenBank/DDBJ databases">
        <title>Rhizophora mucronata_Transcriptome.</title>
        <authorList>
            <person name="Meera S.P."/>
            <person name="Sreeshan A."/>
            <person name="Augustine A."/>
        </authorList>
    </citation>
    <scope>NUCLEOTIDE SEQUENCE</scope>
    <source>
        <tissue evidence="1">Leaf</tissue>
    </source>
</reference>
<name>A0A2P2NNP5_RHIMU</name>
<evidence type="ECO:0000313" key="1">
    <source>
        <dbReference type="EMBL" id="MBX44142.1"/>
    </source>
</evidence>
<accession>A0A2P2NNP5</accession>
<sequence>MKPNDRLIFEYWHLGKSVYCLHRTLYSLS</sequence>